<dbReference type="Proteomes" id="UP000823388">
    <property type="component" value="Chromosome 5K"/>
</dbReference>
<name>A0A8T0SF37_PANVG</name>
<reference evidence="2" key="1">
    <citation type="submission" date="2020-05" db="EMBL/GenBank/DDBJ databases">
        <title>WGS assembly of Panicum virgatum.</title>
        <authorList>
            <person name="Lovell J.T."/>
            <person name="Jenkins J."/>
            <person name="Shu S."/>
            <person name="Juenger T.E."/>
            <person name="Schmutz J."/>
        </authorList>
    </citation>
    <scope>NUCLEOTIDE SEQUENCE</scope>
    <source>
        <strain evidence="2">AP13</strain>
    </source>
</reference>
<comment type="caution">
    <text evidence="2">The sequence shown here is derived from an EMBL/GenBank/DDBJ whole genome shotgun (WGS) entry which is preliminary data.</text>
</comment>
<protein>
    <submittedName>
        <fullName evidence="2">Uncharacterized protein</fullName>
    </submittedName>
</protein>
<evidence type="ECO:0000313" key="2">
    <source>
        <dbReference type="EMBL" id="KAG2597040.1"/>
    </source>
</evidence>
<evidence type="ECO:0000256" key="1">
    <source>
        <dbReference type="SAM" id="MobiDB-lite"/>
    </source>
</evidence>
<proteinExistence type="predicted"/>
<feature type="region of interest" description="Disordered" evidence="1">
    <location>
        <begin position="1"/>
        <end position="21"/>
    </location>
</feature>
<dbReference type="EMBL" id="CM029045">
    <property type="protein sequence ID" value="KAG2597040.1"/>
    <property type="molecule type" value="Genomic_DNA"/>
</dbReference>
<dbReference type="AlphaFoldDB" id="A0A8T0SF37"/>
<accession>A0A8T0SF37</accession>
<gene>
    <name evidence="2" type="ORF">PVAP13_5KG222707</name>
</gene>
<keyword evidence="3" id="KW-1185">Reference proteome</keyword>
<evidence type="ECO:0000313" key="3">
    <source>
        <dbReference type="Proteomes" id="UP000823388"/>
    </source>
</evidence>
<organism evidence="2 3">
    <name type="scientific">Panicum virgatum</name>
    <name type="common">Blackwell switchgrass</name>
    <dbReference type="NCBI Taxonomy" id="38727"/>
    <lineage>
        <taxon>Eukaryota</taxon>
        <taxon>Viridiplantae</taxon>
        <taxon>Streptophyta</taxon>
        <taxon>Embryophyta</taxon>
        <taxon>Tracheophyta</taxon>
        <taxon>Spermatophyta</taxon>
        <taxon>Magnoliopsida</taxon>
        <taxon>Liliopsida</taxon>
        <taxon>Poales</taxon>
        <taxon>Poaceae</taxon>
        <taxon>PACMAD clade</taxon>
        <taxon>Panicoideae</taxon>
        <taxon>Panicodae</taxon>
        <taxon>Paniceae</taxon>
        <taxon>Panicinae</taxon>
        <taxon>Panicum</taxon>
        <taxon>Panicum sect. Hiantes</taxon>
    </lineage>
</organism>
<sequence length="69" mass="7542">MHGADWARDGVAERGTRRSNSQTVYTYGANLSGPSLAGLPAWRGFSSGYSTRHSQITTCQIGRTDRPNR</sequence>
<feature type="compositionally biased region" description="Basic and acidic residues" evidence="1">
    <location>
        <begin position="1"/>
        <end position="16"/>
    </location>
</feature>